<keyword evidence="3" id="KW-0418">Kinase</keyword>
<dbReference type="OrthoDB" id="5451596at2"/>
<dbReference type="GO" id="GO:0016301">
    <property type="term" value="F:kinase activity"/>
    <property type="evidence" value="ECO:0007669"/>
    <property type="project" value="UniProtKB-KW"/>
</dbReference>
<feature type="domain" description="AMP-activated protein kinase glycogen-binding" evidence="2">
    <location>
        <begin position="23"/>
        <end position="96"/>
    </location>
</feature>
<keyword evidence="4" id="KW-1185">Reference proteome</keyword>
<dbReference type="AlphaFoldDB" id="A0A239HXN0"/>
<feature type="region of interest" description="Disordered" evidence="1">
    <location>
        <begin position="73"/>
        <end position="96"/>
    </location>
</feature>
<sequence>MIQKTYLKTKDQCKVKFTVSIENADKVEVVGLNDDWDNPIEMNKKKGDTFEIVQSLPKNTHHEFKYLVNGSEWRNDPEADGEAPNEFGGTNSILAV</sequence>
<name>A0A239HXN0_9BACT</name>
<dbReference type="CDD" id="cd07184">
    <property type="entry name" value="E_set_Isoamylase_like_N"/>
    <property type="match status" value="1"/>
</dbReference>
<dbReference type="InterPro" id="IPR014756">
    <property type="entry name" value="Ig_E-set"/>
</dbReference>
<protein>
    <submittedName>
        <fullName evidence="3">Glycogen recognition site of AMP-activated protein kinase</fullName>
    </submittedName>
</protein>
<dbReference type="SUPFAM" id="SSF81296">
    <property type="entry name" value="E set domains"/>
    <property type="match status" value="1"/>
</dbReference>
<gene>
    <name evidence="3" type="ORF">SAMN06296052_11532</name>
</gene>
<keyword evidence="3" id="KW-0808">Transferase</keyword>
<accession>A0A239HXN0</accession>
<dbReference type="RefSeq" id="WP_089320242.1">
    <property type="nucleotide sequence ID" value="NZ_FZOQ01000015.1"/>
</dbReference>
<evidence type="ECO:0000313" key="3">
    <source>
        <dbReference type="EMBL" id="SNS86186.1"/>
    </source>
</evidence>
<reference evidence="4" key="1">
    <citation type="submission" date="2017-06" db="EMBL/GenBank/DDBJ databases">
        <authorList>
            <person name="Varghese N."/>
            <person name="Submissions S."/>
        </authorList>
    </citation>
    <scope>NUCLEOTIDE SEQUENCE [LARGE SCALE GENOMIC DNA]</scope>
    <source>
        <strain evidence="4">NKM1</strain>
    </source>
</reference>
<evidence type="ECO:0000313" key="4">
    <source>
        <dbReference type="Proteomes" id="UP000198432"/>
    </source>
</evidence>
<evidence type="ECO:0000256" key="1">
    <source>
        <dbReference type="SAM" id="MobiDB-lite"/>
    </source>
</evidence>
<dbReference type="InterPro" id="IPR013783">
    <property type="entry name" value="Ig-like_fold"/>
</dbReference>
<organism evidence="3 4">
    <name type="scientific">Pontibacter ummariensis</name>
    <dbReference type="NCBI Taxonomy" id="1610492"/>
    <lineage>
        <taxon>Bacteria</taxon>
        <taxon>Pseudomonadati</taxon>
        <taxon>Bacteroidota</taxon>
        <taxon>Cytophagia</taxon>
        <taxon>Cytophagales</taxon>
        <taxon>Hymenobacteraceae</taxon>
        <taxon>Pontibacter</taxon>
    </lineage>
</organism>
<dbReference type="Proteomes" id="UP000198432">
    <property type="component" value="Unassembled WGS sequence"/>
</dbReference>
<proteinExistence type="predicted"/>
<dbReference type="EMBL" id="FZOQ01000015">
    <property type="protein sequence ID" value="SNS86186.1"/>
    <property type="molecule type" value="Genomic_DNA"/>
</dbReference>
<dbReference type="Pfam" id="PF16561">
    <property type="entry name" value="AMPK1_CBM"/>
    <property type="match status" value="1"/>
</dbReference>
<evidence type="ECO:0000259" key="2">
    <source>
        <dbReference type="Pfam" id="PF16561"/>
    </source>
</evidence>
<dbReference type="InterPro" id="IPR032640">
    <property type="entry name" value="AMPK1_CBM"/>
</dbReference>
<dbReference type="Gene3D" id="2.60.40.10">
    <property type="entry name" value="Immunoglobulins"/>
    <property type="match status" value="1"/>
</dbReference>